<feature type="coiled-coil region" evidence="1">
    <location>
        <begin position="319"/>
        <end position="350"/>
    </location>
</feature>
<feature type="region of interest" description="Disordered" evidence="2">
    <location>
        <begin position="1"/>
        <end position="199"/>
    </location>
</feature>
<evidence type="ECO:0000313" key="4">
    <source>
        <dbReference type="Proteomes" id="UP000818624"/>
    </source>
</evidence>
<proteinExistence type="predicted"/>
<dbReference type="EMBL" id="CP046236">
    <property type="protein sequence ID" value="WFD48311.1"/>
    <property type="molecule type" value="Genomic_DNA"/>
</dbReference>
<protein>
    <recommendedName>
        <fullName evidence="5">Pinin/SDK/MemA protein domain-containing protein</fullName>
    </recommendedName>
</protein>
<evidence type="ECO:0000313" key="3">
    <source>
        <dbReference type="EMBL" id="WFD48311.1"/>
    </source>
</evidence>
<feature type="compositionally biased region" description="Basic and acidic residues" evidence="2">
    <location>
        <begin position="128"/>
        <end position="138"/>
    </location>
</feature>
<keyword evidence="1" id="KW-0175">Coiled coil</keyword>
<accession>A0ABY8ERU9</accession>
<name>A0ABY8ERU9_MALFU</name>
<sequence length="360" mass="39574">MTDDARSRTPEPNAPERANDAPPVSEQAASSSGENVKETDPMPAEPTAPTFTSTAADEHETPQEEQGRARLPAPAQEEQAMHTEMTASPARPEIDAPENAVPPRDNAAKHAESSTSSPHTPTDGADSPAREARTETHTAHAGQKRPASRPQLRLEDQRRGKRMLGLLNSTLTQSREPRKRVRTEGETEAPAPQRPVVPTVDLAAERAAHDAERASIRKDLERAHTLAEDLAAYEAAYRTARSQKRRLSSYLVTHIGSSSAARPPADEAEAAATALAREPSVPIALRGARAYDVYYLPRKLLPEQEDVLDAQEEATDDILDRADDEYDRVRAEMERELDACKARLRQHNVDPCSVPQRRAW</sequence>
<evidence type="ECO:0008006" key="5">
    <source>
        <dbReference type="Google" id="ProtNLM"/>
    </source>
</evidence>
<feature type="compositionally biased region" description="Basic and acidic residues" evidence="2">
    <location>
        <begin position="56"/>
        <end position="68"/>
    </location>
</feature>
<dbReference type="Proteomes" id="UP000818624">
    <property type="component" value="Chromosome 3"/>
</dbReference>
<gene>
    <name evidence="3" type="ORF">GLX27_002980</name>
</gene>
<evidence type="ECO:0000256" key="2">
    <source>
        <dbReference type="SAM" id="MobiDB-lite"/>
    </source>
</evidence>
<evidence type="ECO:0000256" key="1">
    <source>
        <dbReference type="SAM" id="Coils"/>
    </source>
</evidence>
<organism evidence="3 4">
    <name type="scientific">Malassezia furfur</name>
    <name type="common">Pityriasis versicolor infection agent</name>
    <name type="synonym">Pityrosporum furfur</name>
    <dbReference type="NCBI Taxonomy" id="55194"/>
    <lineage>
        <taxon>Eukaryota</taxon>
        <taxon>Fungi</taxon>
        <taxon>Dikarya</taxon>
        <taxon>Basidiomycota</taxon>
        <taxon>Ustilaginomycotina</taxon>
        <taxon>Malasseziomycetes</taxon>
        <taxon>Malasseziales</taxon>
        <taxon>Malasseziaceae</taxon>
        <taxon>Malassezia</taxon>
    </lineage>
</organism>
<keyword evidence="4" id="KW-1185">Reference proteome</keyword>
<reference evidence="3 4" key="1">
    <citation type="journal article" date="2020" name="Elife">
        <title>Loss of centromere function drives karyotype evolution in closely related Malassezia species.</title>
        <authorList>
            <person name="Sankaranarayanan S.R."/>
            <person name="Ianiri G."/>
            <person name="Coelho M.A."/>
            <person name="Reza M.H."/>
            <person name="Thimmappa B.C."/>
            <person name="Ganguly P."/>
            <person name="Vadnala R.N."/>
            <person name="Sun S."/>
            <person name="Siddharthan R."/>
            <person name="Tellgren-Roth C."/>
            <person name="Dawson T.L."/>
            <person name="Heitman J."/>
            <person name="Sanyal K."/>
        </authorList>
    </citation>
    <scope>NUCLEOTIDE SEQUENCE [LARGE SCALE GENOMIC DNA]</scope>
    <source>
        <strain evidence="3">CBS14141</strain>
    </source>
</reference>